<gene>
    <name evidence="2" type="ORF">EOE48_19570</name>
</gene>
<dbReference type="PANTHER" id="PTHR34219:SF3">
    <property type="entry name" value="BLL7967 PROTEIN"/>
    <property type="match status" value="1"/>
</dbReference>
<dbReference type="EMBL" id="SACP01000021">
    <property type="protein sequence ID" value="RVU15468.1"/>
    <property type="molecule type" value="Genomic_DNA"/>
</dbReference>
<evidence type="ECO:0000313" key="3">
    <source>
        <dbReference type="Proteomes" id="UP000286997"/>
    </source>
</evidence>
<reference evidence="2 3" key="1">
    <citation type="submission" date="2019-01" db="EMBL/GenBank/DDBJ databases">
        <authorList>
            <person name="Chen W.-M."/>
        </authorList>
    </citation>
    <scope>NUCLEOTIDE SEQUENCE [LARGE SCALE GENOMIC DNA]</scope>
    <source>
        <strain evidence="2 3">TER-1</strain>
    </source>
</reference>
<feature type="transmembrane region" description="Helical" evidence="1">
    <location>
        <begin position="12"/>
        <end position="36"/>
    </location>
</feature>
<dbReference type="PANTHER" id="PTHR34219">
    <property type="entry name" value="IRON-REGULATED INNER MEMBRANE PROTEIN-RELATED"/>
    <property type="match status" value="1"/>
</dbReference>
<dbReference type="RefSeq" id="WP_127732257.1">
    <property type="nucleotide sequence ID" value="NZ_SACP01000021.1"/>
</dbReference>
<accession>A0A437P020</accession>
<protein>
    <submittedName>
        <fullName evidence="2">PepSY domain-containing protein</fullName>
    </submittedName>
</protein>
<keyword evidence="3" id="KW-1185">Reference proteome</keyword>
<dbReference type="Proteomes" id="UP000286997">
    <property type="component" value="Unassembled WGS sequence"/>
</dbReference>
<evidence type="ECO:0000313" key="2">
    <source>
        <dbReference type="EMBL" id="RVU15468.1"/>
    </source>
</evidence>
<keyword evidence="1" id="KW-1133">Transmembrane helix</keyword>
<proteinExistence type="predicted"/>
<name>A0A437P020_9HYPH</name>
<keyword evidence="1" id="KW-0472">Membrane</keyword>
<feature type="transmembrane region" description="Helical" evidence="1">
    <location>
        <begin position="334"/>
        <end position="355"/>
    </location>
</feature>
<sequence length="375" mass="40497">MTAASIRAWSFVHTWTSLICTLFMLLLCLTGLPLIFHHEIDDWFGSMTEASPATGEKAPESRIIARALADHPGKVVQYVGWDTHEPDHVYVILHDSPAGDPNASTSKVYDVRTAAPLGEPGSAFMRVMLRLHVDMFAGLPGTLFLGAMGLLLVAAIVSGVVLYWPFTRRLDFGTIRPRRSRRVAWLDLHNLLGIVTVAWLVVVGFTGSINTLAQPLIGYWKQAELGAMIAAHAGRPAPARLAPFDAMLARARAHAPGMAPGFVAFPGTPFTTGHHFAVFLRGDTPLTSRLLRPVLLDGETGAVADARGLPWYLTALLVSQPLHFGDYGGLPLKIIWALLDVVSLVVLGSGLYLWWTRRARGGAPAGAALPEAARA</sequence>
<organism evidence="2 3">
    <name type="scientific">Methylobacterium oryzihabitans</name>
    <dbReference type="NCBI Taxonomy" id="2499852"/>
    <lineage>
        <taxon>Bacteria</taxon>
        <taxon>Pseudomonadati</taxon>
        <taxon>Pseudomonadota</taxon>
        <taxon>Alphaproteobacteria</taxon>
        <taxon>Hyphomicrobiales</taxon>
        <taxon>Methylobacteriaceae</taxon>
        <taxon>Methylobacterium</taxon>
    </lineage>
</organism>
<dbReference type="Pfam" id="PF03929">
    <property type="entry name" value="PepSY_TM"/>
    <property type="match status" value="1"/>
</dbReference>
<evidence type="ECO:0000256" key="1">
    <source>
        <dbReference type="SAM" id="Phobius"/>
    </source>
</evidence>
<dbReference type="InterPro" id="IPR005625">
    <property type="entry name" value="PepSY-ass_TM"/>
</dbReference>
<comment type="caution">
    <text evidence="2">The sequence shown here is derived from an EMBL/GenBank/DDBJ whole genome shotgun (WGS) entry which is preliminary data.</text>
</comment>
<feature type="transmembrane region" description="Helical" evidence="1">
    <location>
        <begin position="185"/>
        <end position="206"/>
    </location>
</feature>
<dbReference type="OrthoDB" id="6307929at2"/>
<keyword evidence="1" id="KW-0812">Transmembrane</keyword>
<feature type="transmembrane region" description="Helical" evidence="1">
    <location>
        <begin position="143"/>
        <end position="164"/>
    </location>
</feature>
<dbReference type="AlphaFoldDB" id="A0A437P020"/>